<reference evidence="1" key="2">
    <citation type="submission" date="2020-09" db="EMBL/GenBank/DDBJ databases">
        <authorList>
            <person name="Sun Q."/>
            <person name="Ohkuma M."/>
        </authorList>
    </citation>
    <scope>NUCLEOTIDE SEQUENCE</scope>
    <source>
        <strain evidence="1">JCM 4386</strain>
    </source>
</reference>
<protein>
    <submittedName>
        <fullName evidence="1">Uncharacterized protein</fullName>
    </submittedName>
</protein>
<accession>A0A918GBS9</accession>
<gene>
    <name evidence="1" type="ORF">GCM10010269_79700</name>
</gene>
<dbReference type="RefSeq" id="WP_190154185.1">
    <property type="nucleotide sequence ID" value="NZ_BMTL01000057.1"/>
</dbReference>
<keyword evidence="2" id="KW-1185">Reference proteome</keyword>
<comment type="caution">
    <text evidence="1">The sequence shown here is derived from an EMBL/GenBank/DDBJ whole genome shotgun (WGS) entry which is preliminary data.</text>
</comment>
<name>A0A918GBS9_9ACTN</name>
<dbReference type="EMBL" id="BMTL01000057">
    <property type="protein sequence ID" value="GGS28999.1"/>
    <property type="molecule type" value="Genomic_DNA"/>
</dbReference>
<dbReference type="Proteomes" id="UP000606194">
    <property type="component" value="Unassembled WGS sequence"/>
</dbReference>
<sequence length="210" mass="22592">MSRKPRDFTFSAPIVSADDPHANTIAAAVVAIEAQCGEREGWNRPSRLFTLRLLSGDRVETALYPEALWNPGGVNPADALSGLSSSLPPVPDLLLPADASQAPVCAVGFMFEGWMRDTTVPLPPAVEGLRQMGVRVNHLLPNRREVRLVHAVDLNQRTFHVKRQRGGEADVRVAGGRDDAAGPEGTVSIALARIMHAMRNGEQVIPGQPA</sequence>
<proteinExistence type="predicted"/>
<organism evidence="1 2">
    <name type="scientific">Streptomyces humidus</name>
    <dbReference type="NCBI Taxonomy" id="52259"/>
    <lineage>
        <taxon>Bacteria</taxon>
        <taxon>Bacillati</taxon>
        <taxon>Actinomycetota</taxon>
        <taxon>Actinomycetes</taxon>
        <taxon>Kitasatosporales</taxon>
        <taxon>Streptomycetaceae</taxon>
        <taxon>Streptomyces</taxon>
    </lineage>
</organism>
<reference evidence="1" key="1">
    <citation type="journal article" date="2014" name="Int. J. Syst. Evol. Microbiol.">
        <title>Complete genome sequence of Corynebacterium casei LMG S-19264T (=DSM 44701T), isolated from a smear-ripened cheese.</title>
        <authorList>
            <consortium name="US DOE Joint Genome Institute (JGI-PGF)"/>
            <person name="Walter F."/>
            <person name="Albersmeier A."/>
            <person name="Kalinowski J."/>
            <person name="Ruckert C."/>
        </authorList>
    </citation>
    <scope>NUCLEOTIDE SEQUENCE</scope>
    <source>
        <strain evidence="1">JCM 4386</strain>
    </source>
</reference>
<evidence type="ECO:0000313" key="2">
    <source>
        <dbReference type="Proteomes" id="UP000606194"/>
    </source>
</evidence>
<evidence type="ECO:0000313" key="1">
    <source>
        <dbReference type="EMBL" id="GGS28999.1"/>
    </source>
</evidence>
<dbReference type="AlphaFoldDB" id="A0A918GBS9"/>